<dbReference type="Gene3D" id="3.90.700.10">
    <property type="entry name" value="Succinate dehydrogenase/fumarate reductase flavoprotein, catalytic domain"/>
    <property type="match status" value="1"/>
</dbReference>
<proteinExistence type="inferred from homology"/>
<dbReference type="GO" id="GO:0034628">
    <property type="term" value="P:'de novo' NAD+ biosynthetic process from L-aspartate"/>
    <property type="evidence" value="ECO:0007669"/>
    <property type="project" value="TreeGrafter"/>
</dbReference>
<comment type="cofactor">
    <cofactor evidence="1">
        <name>FAD</name>
        <dbReference type="ChEBI" id="CHEBI:57692"/>
    </cofactor>
</comment>
<reference evidence="13 14" key="1">
    <citation type="submission" date="2020-08" db="EMBL/GenBank/DDBJ databases">
        <title>Clostridia isolated from Swiss meat.</title>
        <authorList>
            <person name="Wambui J."/>
            <person name="Stevens M.J.A."/>
            <person name="Stephan R."/>
        </authorList>
    </citation>
    <scope>NUCLEOTIDE SEQUENCE [LARGE SCALE GENOMIC DNA]</scope>
    <source>
        <strain evidence="13 14">CM001</strain>
    </source>
</reference>
<dbReference type="GO" id="GO:0033765">
    <property type="term" value="F:steroid dehydrogenase activity, acting on the CH-CH group of donors"/>
    <property type="evidence" value="ECO:0007669"/>
    <property type="project" value="UniProtKB-ARBA"/>
</dbReference>
<comment type="catalytic activity">
    <reaction evidence="11">
        <text>L-aspartate + O2 = iminosuccinate + H2O2</text>
        <dbReference type="Rhea" id="RHEA:25876"/>
        <dbReference type="ChEBI" id="CHEBI:15379"/>
        <dbReference type="ChEBI" id="CHEBI:16240"/>
        <dbReference type="ChEBI" id="CHEBI:29991"/>
        <dbReference type="ChEBI" id="CHEBI:77875"/>
        <dbReference type="EC" id="1.4.3.16"/>
    </reaction>
    <physiologicalReaction direction="left-to-right" evidence="11">
        <dbReference type="Rhea" id="RHEA:25877"/>
    </physiologicalReaction>
</comment>
<evidence type="ECO:0000256" key="5">
    <source>
        <dbReference type="ARBA" id="ARBA00021901"/>
    </source>
</evidence>
<gene>
    <name evidence="13" type="ORF">H7E68_07905</name>
</gene>
<dbReference type="UniPathway" id="UPA00253">
    <property type="reaction ID" value="UER00326"/>
</dbReference>
<keyword evidence="7" id="KW-0662">Pyridine nucleotide biosynthesis</keyword>
<dbReference type="RefSeq" id="WP_185164194.1">
    <property type="nucleotide sequence ID" value="NZ_JACKWY010000004.1"/>
</dbReference>
<dbReference type="EMBL" id="JACKWY010000004">
    <property type="protein sequence ID" value="MBB6714654.1"/>
    <property type="molecule type" value="Genomic_DNA"/>
</dbReference>
<dbReference type="Gene3D" id="3.50.50.60">
    <property type="entry name" value="FAD/NAD(P)-binding domain"/>
    <property type="match status" value="1"/>
</dbReference>
<sequence length="428" mass="47748">MIKNTDVLIIGTGISGLFTALNLKDNINIILVTKDRVRDCNSYLAQGGISIALNSEDIPLFINDTLTAGNYKNDISALNVLAKESSSVIQKLISFGVCFDKENNKYHYTKEGGHSCSRIMHIKDETGKAIMECLLKEVSKRKNITILENTKLLDIIEDKKCIGGLFNQNFHSIYIYSKFTIMATGGIGGLFNSSTNIESLTGDGLSIALRHNIKLKDMNYLQLHPTVLYEPTIKGRRLLLSESLRGEGGLLINTKGEHFVNPLNSRHIVSSAILKEISKTPNTPFTYLNMTIFPKEYLINRFPFLYNECLNRGYSMERDFLPVSPAHHYCMGGILVNLNSRTSLDSLYAIGEVSCTGIHGSNRLASNSLLEAIVFGNNCASDINENIVKEDFPTHVINSLNYSNEISINFVNFLKGKADNRYAKLFNY</sequence>
<evidence type="ECO:0000313" key="13">
    <source>
        <dbReference type="EMBL" id="MBB6714654.1"/>
    </source>
</evidence>
<dbReference type="EC" id="1.4.3.16" evidence="4"/>
<comment type="caution">
    <text evidence="13">The sequence shown here is derived from an EMBL/GenBank/DDBJ whole genome shotgun (WGS) entry which is preliminary data.</text>
</comment>
<evidence type="ECO:0000256" key="2">
    <source>
        <dbReference type="ARBA" id="ARBA00004950"/>
    </source>
</evidence>
<evidence type="ECO:0000256" key="8">
    <source>
        <dbReference type="ARBA" id="ARBA00022827"/>
    </source>
</evidence>
<dbReference type="NCBIfam" id="NF004820">
    <property type="entry name" value="PRK06175.1"/>
    <property type="match status" value="1"/>
</dbReference>
<dbReference type="InterPro" id="IPR003953">
    <property type="entry name" value="FAD-dep_OxRdtase_2_FAD-bd"/>
</dbReference>
<dbReference type="Proteomes" id="UP000585258">
    <property type="component" value="Unassembled WGS sequence"/>
</dbReference>
<evidence type="ECO:0000256" key="11">
    <source>
        <dbReference type="ARBA" id="ARBA00048305"/>
    </source>
</evidence>
<feature type="domain" description="FAD-dependent oxidoreductase 2 FAD-binding" evidence="12">
    <location>
        <begin position="6"/>
        <end position="369"/>
    </location>
</feature>
<dbReference type="AlphaFoldDB" id="A0A7X0SBT5"/>
<dbReference type="Pfam" id="PF00890">
    <property type="entry name" value="FAD_binding_2"/>
    <property type="match status" value="1"/>
</dbReference>
<dbReference type="SUPFAM" id="SSF56425">
    <property type="entry name" value="Succinate dehydrogenase/fumarate reductase flavoprotein, catalytic domain"/>
    <property type="match status" value="1"/>
</dbReference>
<dbReference type="InterPro" id="IPR036188">
    <property type="entry name" value="FAD/NAD-bd_sf"/>
</dbReference>
<evidence type="ECO:0000259" key="12">
    <source>
        <dbReference type="Pfam" id="PF00890"/>
    </source>
</evidence>
<keyword evidence="8" id="KW-0274">FAD</keyword>
<evidence type="ECO:0000313" key="14">
    <source>
        <dbReference type="Proteomes" id="UP000585258"/>
    </source>
</evidence>
<name>A0A7X0SBT5_9CLOT</name>
<keyword evidence="9 13" id="KW-0560">Oxidoreductase</keyword>
<evidence type="ECO:0000256" key="10">
    <source>
        <dbReference type="ARBA" id="ARBA00030386"/>
    </source>
</evidence>
<evidence type="ECO:0000256" key="6">
    <source>
        <dbReference type="ARBA" id="ARBA00022630"/>
    </source>
</evidence>
<organism evidence="13 14">
    <name type="scientific">Clostridium gasigenes</name>
    <dbReference type="NCBI Taxonomy" id="94869"/>
    <lineage>
        <taxon>Bacteria</taxon>
        <taxon>Bacillati</taxon>
        <taxon>Bacillota</taxon>
        <taxon>Clostridia</taxon>
        <taxon>Eubacteriales</taxon>
        <taxon>Clostridiaceae</taxon>
        <taxon>Clostridium</taxon>
    </lineage>
</organism>
<dbReference type="PANTHER" id="PTHR42716">
    <property type="entry name" value="L-ASPARTATE OXIDASE"/>
    <property type="match status" value="1"/>
</dbReference>
<dbReference type="SUPFAM" id="SSF51905">
    <property type="entry name" value="FAD/NAD(P)-binding domain"/>
    <property type="match status" value="1"/>
</dbReference>
<dbReference type="GO" id="GO:0008734">
    <property type="term" value="F:L-aspartate oxidase activity"/>
    <property type="evidence" value="ECO:0007669"/>
    <property type="project" value="UniProtKB-EC"/>
</dbReference>
<evidence type="ECO:0000256" key="4">
    <source>
        <dbReference type="ARBA" id="ARBA00012173"/>
    </source>
</evidence>
<evidence type="ECO:0000256" key="9">
    <source>
        <dbReference type="ARBA" id="ARBA00023002"/>
    </source>
</evidence>
<protein>
    <recommendedName>
        <fullName evidence="5">L-aspartate oxidase</fullName>
        <ecNumber evidence="4">1.4.3.16</ecNumber>
    </recommendedName>
    <alternativeName>
        <fullName evidence="10">Quinolinate synthase B</fullName>
    </alternativeName>
</protein>
<evidence type="ECO:0000256" key="7">
    <source>
        <dbReference type="ARBA" id="ARBA00022642"/>
    </source>
</evidence>
<keyword evidence="6" id="KW-0285">Flavoprotein</keyword>
<dbReference type="PRINTS" id="PR00368">
    <property type="entry name" value="FADPNR"/>
</dbReference>
<evidence type="ECO:0000256" key="3">
    <source>
        <dbReference type="ARBA" id="ARBA00008562"/>
    </source>
</evidence>
<dbReference type="PANTHER" id="PTHR42716:SF2">
    <property type="entry name" value="L-ASPARTATE OXIDASE, CHLOROPLASTIC"/>
    <property type="match status" value="1"/>
</dbReference>
<dbReference type="InterPro" id="IPR027477">
    <property type="entry name" value="Succ_DH/fumarate_Rdtase_cat_sf"/>
</dbReference>
<accession>A0A7X0SBT5</accession>
<evidence type="ECO:0000256" key="1">
    <source>
        <dbReference type="ARBA" id="ARBA00001974"/>
    </source>
</evidence>
<comment type="pathway">
    <text evidence="2">Cofactor biosynthesis; NAD(+) biosynthesis; iminoaspartate from L-aspartate (oxidase route): step 1/1.</text>
</comment>
<dbReference type="InterPro" id="IPR005288">
    <property type="entry name" value="NadB"/>
</dbReference>
<comment type="similarity">
    <text evidence="3">Belongs to the FAD-dependent oxidoreductase 2 family. NadB subfamily.</text>
</comment>